<dbReference type="InterPro" id="IPR001128">
    <property type="entry name" value="Cyt_P450"/>
</dbReference>
<evidence type="ECO:0000256" key="2">
    <source>
        <dbReference type="ARBA" id="ARBA00022617"/>
    </source>
</evidence>
<evidence type="ECO:0000256" key="3">
    <source>
        <dbReference type="ARBA" id="ARBA00022723"/>
    </source>
</evidence>
<dbReference type="PANTHER" id="PTHR24302">
    <property type="entry name" value="CYTOCHROME P450 FAMILY 3"/>
    <property type="match status" value="1"/>
</dbReference>
<reference evidence="7 8" key="1">
    <citation type="submission" date="2014-07" db="EMBL/GenBank/DDBJ databases">
        <authorList>
            <person name="Wibberg Daniel"/>
        </authorList>
    </citation>
    <scope>NUCLEOTIDE SEQUENCE [LARGE SCALE GENOMIC DNA]</scope>
</reference>
<evidence type="ECO:0000256" key="1">
    <source>
        <dbReference type="ARBA" id="ARBA00010617"/>
    </source>
</evidence>
<keyword evidence="7" id="KW-0575">Peroxidase</keyword>
<sequence>MSTNQIPRDEGMDNSLALLKEGYLFINNRVEKFQSDIFETRLMGQKVICMRGKEAAELFYDVDKFQRKWAIPNRIQETLLGKRGVQTLDGKQHLIRKHLFMSLMTPPHQKQLAEQIAEYWEREKKQWERKEKIILFEEAKKVLCKVACSWAGVPLLELEADSRADDFISMVYAFGTIGPEHWKGRIARNRIEEWIEEIIENVRSGEIKAEQDSALYKMAFYKEADGQHFSTHLAAVELINVIRPIVAIATYITFSALALYEHPDQKEKLKNGTREDLERFIHEVRRYYPFGPFVGARVKKTFHWKNVEFKKGTLVFLDIYGTNRDPRIWEHPNQFDPDRFQDWDGDLYEFIPHGGGDPAKGHRCPGEGITVEIMKATLDFLINKVDYAVPNQDLSYRLDRIPTLPKSGFVIRLS</sequence>
<comment type="similarity">
    <text evidence="1">Belongs to the cytochrome P450 family.</text>
</comment>
<evidence type="ECO:0000256" key="5">
    <source>
        <dbReference type="ARBA" id="ARBA00023004"/>
    </source>
</evidence>
<dbReference type="Pfam" id="PF00067">
    <property type="entry name" value="p450"/>
    <property type="match status" value="1"/>
</dbReference>
<dbReference type="InterPro" id="IPR050705">
    <property type="entry name" value="Cytochrome_P450_3A"/>
</dbReference>
<dbReference type="Proteomes" id="UP000040576">
    <property type="component" value="Unassembled WGS sequence"/>
</dbReference>
<evidence type="ECO:0000256" key="4">
    <source>
        <dbReference type="ARBA" id="ARBA00023002"/>
    </source>
</evidence>
<dbReference type="GO" id="GO:0004601">
    <property type="term" value="F:peroxidase activity"/>
    <property type="evidence" value="ECO:0007669"/>
    <property type="project" value="UniProtKB-KW"/>
</dbReference>
<feature type="binding site" description="axial binding residue" evidence="6">
    <location>
        <position position="364"/>
    </location>
    <ligand>
        <name>heme</name>
        <dbReference type="ChEBI" id="CHEBI:30413"/>
    </ligand>
    <ligandPart>
        <name>Fe</name>
        <dbReference type="ChEBI" id="CHEBI:18248"/>
    </ligandPart>
</feature>
<accession>A0A090IZJ3</accession>
<dbReference type="CDD" id="cd11067">
    <property type="entry name" value="CYP152"/>
    <property type="match status" value="1"/>
</dbReference>
<organism evidence="7 8">
    <name type="scientific">Caldibacillus thermoamylovorans</name>
    <dbReference type="NCBI Taxonomy" id="35841"/>
    <lineage>
        <taxon>Bacteria</taxon>
        <taxon>Bacillati</taxon>
        <taxon>Bacillota</taxon>
        <taxon>Bacilli</taxon>
        <taxon>Bacillales</taxon>
        <taxon>Bacillaceae</taxon>
        <taxon>Caldibacillus</taxon>
    </lineage>
</organism>
<dbReference type="RefSeq" id="WP_034768935.1">
    <property type="nucleotide sequence ID" value="NZ_CCRF01000038.1"/>
</dbReference>
<comment type="cofactor">
    <cofactor evidence="6">
        <name>heme</name>
        <dbReference type="ChEBI" id="CHEBI:30413"/>
    </cofactor>
</comment>
<dbReference type="PANTHER" id="PTHR24302:SF15">
    <property type="entry name" value="FATTY-ACID PEROXYGENASE"/>
    <property type="match status" value="1"/>
</dbReference>
<dbReference type="GO" id="GO:0005506">
    <property type="term" value="F:iron ion binding"/>
    <property type="evidence" value="ECO:0007669"/>
    <property type="project" value="InterPro"/>
</dbReference>
<dbReference type="InterPro" id="IPR002401">
    <property type="entry name" value="Cyt_P450_E_grp-I"/>
</dbReference>
<dbReference type="PRINTS" id="PR00463">
    <property type="entry name" value="EP450I"/>
</dbReference>
<dbReference type="GO" id="GO:0004497">
    <property type="term" value="F:monooxygenase activity"/>
    <property type="evidence" value="ECO:0007669"/>
    <property type="project" value="InterPro"/>
</dbReference>
<dbReference type="GO" id="GO:0016705">
    <property type="term" value="F:oxidoreductase activity, acting on paired donors, with incorporation or reduction of molecular oxygen"/>
    <property type="evidence" value="ECO:0007669"/>
    <property type="project" value="InterPro"/>
</dbReference>
<dbReference type="Gene3D" id="1.10.630.10">
    <property type="entry name" value="Cytochrome P450"/>
    <property type="match status" value="1"/>
</dbReference>
<gene>
    <name evidence="7" type="primary">cypC</name>
    <name evidence="7" type="ORF">BT1A1_1128</name>
</gene>
<keyword evidence="8" id="KW-1185">Reference proteome</keyword>
<dbReference type="InterPro" id="IPR036396">
    <property type="entry name" value="Cyt_P450_sf"/>
</dbReference>
<keyword evidence="4 7" id="KW-0560">Oxidoreductase</keyword>
<dbReference type="AlphaFoldDB" id="A0A090IZJ3"/>
<proteinExistence type="inferred from homology"/>
<dbReference type="GO" id="GO:0020037">
    <property type="term" value="F:heme binding"/>
    <property type="evidence" value="ECO:0007669"/>
    <property type="project" value="InterPro"/>
</dbReference>
<dbReference type="SUPFAM" id="SSF48264">
    <property type="entry name" value="Cytochrome P450"/>
    <property type="match status" value="1"/>
</dbReference>
<evidence type="ECO:0000313" key="8">
    <source>
        <dbReference type="Proteomes" id="UP000040576"/>
    </source>
</evidence>
<dbReference type="EC" id="1.11.2.4" evidence="7"/>
<name>A0A090IZJ3_9BACI</name>
<dbReference type="EMBL" id="CCRF01000038">
    <property type="protein sequence ID" value="CEE00960.1"/>
    <property type="molecule type" value="Genomic_DNA"/>
</dbReference>
<protein>
    <submittedName>
        <fullName evidence="7">Fatty-acid peroxygenase</fullName>
        <ecNumber evidence="7">1.11.2.4</ecNumber>
    </submittedName>
</protein>
<evidence type="ECO:0000256" key="6">
    <source>
        <dbReference type="PIRSR" id="PIRSR602401-1"/>
    </source>
</evidence>
<keyword evidence="3 6" id="KW-0479">Metal-binding</keyword>
<evidence type="ECO:0000313" key="7">
    <source>
        <dbReference type="EMBL" id="CEE00960.1"/>
    </source>
</evidence>
<keyword evidence="2 6" id="KW-0349">Heme</keyword>
<keyword evidence="5 6" id="KW-0408">Iron</keyword>